<gene>
    <name evidence="2" type="ORF">PCOR1329_LOCUS39904</name>
</gene>
<keyword evidence="3" id="KW-1185">Reference proteome</keyword>
<feature type="region of interest" description="Disordered" evidence="1">
    <location>
        <begin position="49"/>
        <end position="93"/>
    </location>
</feature>
<feature type="region of interest" description="Disordered" evidence="1">
    <location>
        <begin position="345"/>
        <end position="373"/>
    </location>
</feature>
<reference evidence="2" key="1">
    <citation type="submission" date="2023-10" db="EMBL/GenBank/DDBJ databases">
        <authorList>
            <person name="Chen Y."/>
            <person name="Shah S."/>
            <person name="Dougan E. K."/>
            <person name="Thang M."/>
            <person name="Chan C."/>
        </authorList>
    </citation>
    <scope>NUCLEOTIDE SEQUENCE [LARGE SCALE GENOMIC DNA]</scope>
</reference>
<comment type="caution">
    <text evidence="2">The sequence shown here is derived from an EMBL/GenBank/DDBJ whole genome shotgun (WGS) entry which is preliminary data.</text>
</comment>
<name>A0ABN9TK75_9DINO</name>
<dbReference type="Proteomes" id="UP001189429">
    <property type="component" value="Unassembled WGS sequence"/>
</dbReference>
<evidence type="ECO:0000313" key="2">
    <source>
        <dbReference type="EMBL" id="CAK0846373.1"/>
    </source>
</evidence>
<dbReference type="EMBL" id="CAUYUJ010014819">
    <property type="protein sequence ID" value="CAK0846373.1"/>
    <property type="molecule type" value="Genomic_DNA"/>
</dbReference>
<feature type="compositionally biased region" description="Acidic residues" evidence="1">
    <location>
        <begin position="68"/>
        <end position="77"/>
    </location>
</feature>
<evidence type="ECO:0000256" key="1">
    <source>
        <dbReference type="SAM" id="MobiDB-lite"/>
    </source>
</evidence>
<evidence type="ECO:0000313" key="3">
    <source>
        <dbReference type="Proteomes" id="UP001189429"/>
    </source>
</evidence>
<sequence>MPGGVEPLQSLRLHRPGHRTVVQRTFLHVVEEGLTEPLDGVLRRAFSAPPVASSRRHGPPPSRRAEEAEGLDGDLEASQESQGAESQVGREPKTTVAIRSIPCHLTRDELMLHLHARGFAGRYDFLYSVERFGCVFRHSSTPRRAQGTVADLVSPEDAERIFAEFDGVSWGQSGGGEAVVSWSSSQGLDLHLERYRNSPIMHESVLDACRPVVLEGGVRVEFPAPTKKVPRLRRLRTRFGAGGRSVSSSLLLPGLSSVPGSTDQEKDGVLASLLAGLKPTTTEASPAAPGQEGVRADTRQLEEFSEGSTQASEGSFGAARRCGCGAPAADQPQLGSMLAQGLLQALPDEGGARPPVAWPESVSHVCRHDRRRP</sequence>
<organism evidence="2 3">
    <name type="scientific">Prorocentrum cordatum</name>
    <dbReference type="NCBI Taxonomy" id="2364126"/>
    <lineage>
        <taxon>Eukaryota</taxon>
        <taxon>Sar</taxon>
        <taxon>Alveolata</taxon>
        <taxon>Dinophyceae</taxon>
        <taxon>Prorocentrales</taxon>
        <taxon>Prorocentraceae</taxon>
        <taxon>Prorocentrum</taxon>
    </lineage>
</organism>
<protein>
    <recommendedName>
        <fullName evidence="4">RNA-directed RNA polymerase</fullName>
    </recommendedName>
</protein>
<proteinExistence type="predicted"/>
<evidence type="ECO:0008006" key="4">
    <source>
        <dbReference type="Google" id="ProtNLM"/>
    </source>
</evidence>
<accession>A0ABN9TK75</accession>